<dbReference type="PANTHER" id="PTHR43546">
    <property type="entry name" value="UPF0173 METAL-DEPENDENT HYDROLASE MJ1163-RELATED"/>
    <property type="match status" value="1"/>
</dbReference>
<keyword evidence="4" id="KW-1185">Reference proteome</keyword>
<gene>
    <name evidence="3" type="ORF">DFR41_10769</name>
</gene>
<accession>A0A370FBP8</accession>
<dbReference type="InterPro" id="IPR036866">
    <property type="entry name" value="RibonucZ/Hydroxyglut_hydro"/>
</dbReference>
<dbReference type="PROSITE" id="PS51257">
    <property type="entry name" value="PROKAR_LIPOPROTEIN"/>
    <property type="match status" value="1"/>
</dbReference>
<reference evidence="3 4" key="1">
    <citation type="submission" date="2018-07" db="EMBL/GenBank/DDBJ databases">
        <title>Genomic Encyclopedia of Type Strains, Phase IV (KMG-IV): sequencing the most valuable type-strain genomes for metagenomic binning, comparative biology and taxonomic classification.</title>
        <authorList>
            <person name="Goeker M."/>
        </authorList>
    </citation>
    <scope>NUCLEOTIDE SEQUENCE [LARGE SCALE GENOMIC DNA]</scope>
    <source>
        <strain evidence="3 4">DSM 21352</strain>
    </source>
</reference>
<dbReference type="AlphaFoldDB" id="A0A370FBP8"/>
<dbReference type="Gene3D" id="3.60.15.10">
    <property type="entry name" value="Ribonuclease Z/Hydroxyacylglutathione hydrolase-like"/>
    <property type="match status" value="1"/>
</dbReference>
<feature type="region of interest" description="Disordered" evidence="1">
    <location>
        <begin position="27"/>
        <end position="57"/>
    </location>
</feature>
<dbReference type="EMBL" id="QQAV01000007">
    <property type="protein sequence ID" value="RDI22666.1"/>
    <property type="molecule type" value="Genomic_DNA"/>
</dbReference>
<evidence type="ECO:0000313" key="3">
    <source>
        <dbReference type="EMBL" id="RDI22666.1"/>
    </source>
</evidence>
<dbReference type="Proteomes" id="UP000255265">
    <property type="component" value="Unassembled WGS sequence"/>
</dbReference>
<dbReference type="PANTHER" id="PTHR43546:SF3">
    <property type="entry name" value="UPF0173 METAL-DEPENDENT HYDROLASE MJ1163"/>
    <property type="match status" value="1"/>
</dbReference>
<keyword evidence="2" id="KW-0732">Signal</keyword>
<dbReference type="RefSeq" id="WP_244917788.1">
    <property type="nucleotide sequence ID" value="NZ_QQAV01000007.1"/>
</dbReference>
<feature type="compositionally biased region" description="Pro residues" evidence="1">
    <location>
        <begin position="33"/>
        <end position="52"/>
    </location>
</feature>
<evidence type="ECO:0000256" key="2">
    <source>
        <dbReference type="SAM" id="SignalP"/>
    </source>
</evidence>
<sequence length="396" mass="41924">MNRTFALTGVCAAVVLLAACGGGSKQTSVGLVAPPPPSSQQPSTPPPPPPAADPLANAPADVRMTWFGITNWHYQIGGKGVMLDGEVVNSGRTANAAAVTKALTALTDGVAGNSVDVVLLGHVHPDHSVQLPEWAKQTGKRVYAPPAACATLVGSNGIPADQCVGLKGGEVIDLDAFTQIRAVRWVHSVDCDEFSNGTGGPETFGFLFTTKIKTGETLSWFVSDSGAGGPDLTAPRVVTTVENGQNVTTTYGSPLQNLKDALKSAGLKSFDVWQGGPESRMVYQARTVIPEFEVKTFMPHHLNSRAAGGQAFSLTYGMHYAYNEDDQPKLKEFLKTVEVPQIYPTNYFDAWTYGRDGVKVVANDKMKAAYGLPATGPGPGQQFPNPRAGSLECKYD</sequence>
<evidence type="ECO:0000256" key="1">
    <source>
        <dbReference type="SAM" id="MobiDB-lite"/>
    </source>
</evidence>
<proteinExistence type="predicted"/>
<dbReference type="InterPro" id="IPR050114">
    <property type="entry name" value="UPF0173_UPF0282_UlaG_hydrolase"/>
</dbReference>
<organism evidence="3 4">
    <name type="scientific">Pseudacidovorax intermedius</name>
    <dbReference type="NCBI Taxonomy" id="433924"/>
    <lineage>
        <taxon>Bacteria</taxon>
        <taxon>Pseudomonadati</taxon>
        <taxon>Pseudomonadota</taxon>
        <taxon>Betaproteobacteria</taxon>
        <taxon>Burkholderiales</taxon>
        <taxon>Comamonadaceae</taxon>
        <taxon>Pseudacidovorax</taxon>
    </lineage>
</organism>
<evidence type="ECO:0000313" key="4">
    <source>
        <dbReference type="Proteomes" id="UP000255265"/>
    </source>
</evidence>
<evidence type="ECO:0008006" key="5">
    <source>
        <dbReference type="Google" id="ProtNLM"/>
    </source>
</evidence>
<name>A0A370FBP8_9BURK</name>
<feature type="signal peptide" evidence="2">
    <location>
        <begin position="1"/>
        <end position="18"/>
    </location>
</feature>
<feature type="chain" id="PRO_5016562966" description="MBL fold metallo-hydrolase" evidence="2">
    <location>
        <begin position="19"/>
        <end position="396"/>
    </location>
</feature>
<comment type="caution">
    <text evidence="3">The sequence shown here is derived from an EMBL/GenBank/DDBJ whole genome shotgun (WGS) entry which is preliminary data.</text>
</comment>
<protein>
    <recommendedName>
        <fullName evidence="5">MBL fold metallo-hydrolase</fullName>
    </recommendedName>
</protein>
<dbReference type="SUPFAM" id="SSF56281">
    <property type="entry name" value="Metallo-hydrolase/oxidoreductase"/>
    <property type="match status" value="1"/>
</dbReference>